<name>A0A1G6HDU6_9BACI</name>
<keyword evidence="3" id="KW-1185">Reference proteome</keyword>
<evidence type="ECO:0000313" key="3">
    <source>
        <dbReference type="Proteomes" id="UP000242662"/>
    </source>
</evidence>
<organism evidence="2 3">
    <name type="scientific">Shouchella lonarensis</name>
    <dbReference type="NCBI Taxonomy" id="1464122"/>
    <lineage>
        <taxon>Bacteria</taxon>
        <taxon>Bacillati</taxon>
        <taxon>Bacillota</taxon>
        <taxon>Bacilli</taxon>
        <taxon>Bacillales</taxon>
        <taxon>Bacillaceae</taxon>
        <taxon>Shouchella</taxon>
    </lineage>
</organism>
<dbReference type="Proteomes" id="UP000242662">
    <property type="component" value="Unassembled WGS sequence"/>
</dbReference>
<gene>
    <name evidence="2" type="ORF">SAMN05421737_103228</name>
</gene>
<evidence type="ECO:0000313" key="2">
    <source>
        <dbReference type="EMBL" id="SDB92449.1"/>
    </source>
</evidence>
<keyword evidence="1" id="KW-0472">Membrane</keyword>
<dbReference type="EMBL" id="FMYM01000003">
    <property type="protein sequence ID" value="SDB92449.1"/>
    <property type="molecule type" value="Genomic_DNA"/>
</dbReference>
<dbReference type="RefSeq" id="WP_090775073.1">
    <property type="nucleotide sequence ID" value="NZ_FMYM01000003.1"/>
</dbReference>
<keyword evidence="1" id="KW-1133">Transmembrane helix</keyword>
<feature type="transmembrane region" description="Helical" evidence="1">
    <location>
        <begin position="57"/>
        <end position="79"/>
    </location>
</feature>
<feature type="transmembrane region" description="Helical" evidence="1">
    <location>
        <begin position="31"/>
        <end position="50"/>
    </location>
</feature>
<protein>
    <submittedName>
        <fullName evidence="2">Uncharacterized protein</fullName>
    </submittedName>
</protein>
<reference evidence="3" key="1">
    <citation type="submission" date="2016-09" db="EMBL/GenBank/DDBJ databases">
        <authorList>
            <person name="Varghese N."/>
            <person name="Submissions S."/>
        </authorList>
    </citation>
    <scope>NUCLEOTIDE SEQUENCE [LARGE SCALE GENOMIC DNA]</scope>
    <source>
        <strain evidence="3">25nlg</strain>
    </source>
</reference>
<evidence type="ECO:0000256" key="1">
    <source>
        <dbReference type="SAM" id="Phobius"/>
    </source>
</evidence>
<proteinExistence type="predicted"/>
<dbReference type="AlphaFoldDB" id="A0A1G6HDU6"/>
<sequence length="85" mass="9426">MKRSFMLYWVGVVLFLLNVVAFAVQGALFDGGLLLIFALIAYITMIYLYYASAQLRIAVILLSSTIGVGAILFSVIVYLNDGQWL</sequence>
<accession>A0A1G6HDU6</accession>
<keyword evidence="1" id="KW-0812">Transmembrane</keyword>